<dbReference type="InterPro" id="IPR036514">
    <property type="entry name" value="SGNH_hydro_sf"/>
</dbReference>
<proteinExistence type="predicted"/>
<accession>A0A383CP45</accession>
<gene>
    <name evidence="1" type="ORF">METZ01_LOCUS486703</name>
</gene>
<dbReference type="SUPFAM" id="SSF52266">
    <property type="entry name" value="SGNH hydrolase"/>
    <property type="match status" value="1"/>
</dbReference>
<dbReference type="CDD" id="cd00229">
    <property type="entry name" value="SGNH_hydrolase"/>
    <property type="match status" value="1"/>
</dbReference>
<evidence type="ECO:0008006" key="2">
    <source>
        <dbReference type="Google" id="ProtNLM"/>
    </source>
</evidence>
<dbReference type="EMBL" id="UINC01210404">
    <property type="protein sequence ID" value="SVE33849.1"/>
    <property type="molecule type" value="Genomic_DNA"/>
</dbReference>
<reference evidence="1" key="1">
    <citation type="submission" date="2018-05" db="EMBL/GenBank/DDBJ databases">
        <authorList>
            <person name="Lanie J.A."/>
            <person name="Ng W.-L."/>
            <person name="Kazmierczak K.M."/>
            <person name="Andrzejewski T.M."/>
            <person name="Davidsen T.M."/>
            <person name="Wayne K.J."/>
            <person name="Tettelin H."/>
            <person name="Glass J.I."/>
            <person name="Rusch D."/>
            <person name="Podicherti R."/>
            <person name="Tsui H.-C.T."/>
            <person name="Winkler M.E."/>
        </authorList>
    </citation>
    <scope>NUCLEOTIDE SEQUENCE</scope>
</reference>
<feature type="non-terminal residue" evidence="1">
    <location>
        <position position="218"/>
    </location>
</feature>
<dbReference type="AlphaFoldDB" id="A0A383CP45"/>
<organism evidence="1">
    <name type="scientific">marine metagenome</name>
    <dbReference type="NCBI Taxonomy" id="408172"/>
    <lineage>
        <taxon>unclassified sequences</taxon>
        <taxon>metagenomes</taxon>
        <taxon>ecological metagenomes</taxon>
    </lineage>
</organism>
<dbReference type="Gene3D" id="3.40.50.1110">
    <property type="entry name" value="SGNH hydrolase"/>
    <property type="match status" value="1"/>
</dbReference>
<protein>
    <recommendedName>
        <fullName evidence="2">SGNH hydrolase-type esterase domain-containing protein</fullName>
    </recommendedName>
</protein>
<evidence type="ECO:0000313" key="1">
    <source>
        <dbReference type="EMBL" id="SVE33849.1"/>
    </source>
</evidence>
<name>A0A383CP45_9ZZZZ</name>
<sequence length="218" mass="24401">MKIPTILASLLVSFPLYAQPKKGPLAPIKDNPKLPRVLLIGDSISIGYTLSTREFLKGKANLPRIPTNGGPTTKGLANIEAWLGKDKWDLIHFNWGLHDLKYMGPNGENLFPKEKGGKPQVPIEAYEENLEKLVIRLKKTGAKLIWRNTTPIPPGSKGRYVGDSIRYNEIAARIMKKHDISTHDLFTVSKKRMKELMRPANVHYTAEGSRVLGKDVAR</sequence>